<accession>A0AAD9HRZ2</accession>
<dbReference type="Proteomes" id="UP001232148">
    <property type="component" value="Unassembled WGS sequence"/>
</dbReference>
<gene>
    <name evidence="2" type="ORF">LX32DRAFT_25159</name>
</gene>
<reference evidence="2" key="1">
    <citation type="submission" date="2021-06" db="EMBL/GenBank/DDBJ databases">
        <title>Comparative genomics, transcriptomics and evolutionary studies reveal genomic signatures of adaptation to plant cell wall in hemibiotrophic fungi.</title>
        <authorList>
            <consortium name="DOE Joint Genome Institute"/>
            <person name="Baroncelli R."/>
            <person name="Diaz J.F."/>
            <person name="Benocci T."/>
            <person name="Peng M."/>
            <person name="Battaglia E."/>
            <person name="Haridas S."/>
            <person name="Andreopoulos W."/>
            <person name="Labutti K."/>
            <person name="Pangilinan J."/>
            <person name="Floch G.L."/>
            <person name="Makela M.R."/>
            <person name="Henrissat B."/>
            <person name="Grigoriev I.V."/>
            <person name="Crouch J.A."/>
            <person name="De Vries R.P."/>
            <person name="Sukno S.A."/>
            <person name="Thon M.R."/>
        </authorList>
    </citation>
    <scope>NUCLEOTIDE SEQUENCE</scope>
    <source>
        <strain evidence="2">MAFF235873</strain>
    </source>
</reference>
<evidence type="ECO:0000313" key="3">
    <source>
        <dbReference type="Proteomes" id="UP001232148"/>
    </source>
</evidence>
<dbReference type="AlphaFoldDB" id="A0AAD9HRZ2"/>
<dbReference type="EMBL" id="MU842818">
    <property type="protein sequence ID" value="KAK2033888.1"/>
    <property type="molecule type" value="Genomic_DNA"/>
</dbReference>
<feature type="region of interest" description="Disordered" evidence="1">
    <location>
        <begin position="169"/>
        <end position="191"/>
    </location>
</feature>
<name>A0AAD9HRZ2_9PEZI</name>
<sequence>MARNILQRHSLNRPATRIHYYLLPLSPKTLFSLRILHTIRRHIRIQYAVSPRVTPLLPTLPVTPSTHNASANIRILHAYAYSVLACLLACRLACLQCHQSHHRLNANWDLLFYSCFCKSFHPAATMIDFVFSCLSFAVGRRHSYDSTDAPNLLLSWPSPLTPVQTCSLPSFPGSTQNQRTDASAERTGTGNSCQQWWKGSYTLSLADHKPNFG</sequence>
<comment type="caution">
    <text evidence="2">The sequence shown here is derived from an EMBL/GenBank/DDBJ whole genome shotgun (WGS) entry which is preliminary data.</text>
</comment>
<organism evidence="2 3">
    <name type="scientific">Colletotrichum zoysiae</name>
    <dbReference type="NCBI Taxonomy" id="1216348"/>
    <lineage>
        <taxon>Eukaryota</taxon>
        <taxon>Fungi</taxon>
        <taxon>Dikarya</taxon>
        <taxon>Ascomycota</taxon>
        <taxon>Pezizomycotina</taxon>
        <taxon>Sordariomycetes</taxon>
        <taxon>Hypocreomycetidae</taxon>
        <taxon>Glomerellales</taxon>
        <taxon>Glomerellaceae</taxon>
        <taxon>Colletotrichum</taxon>
        <taxon>Colletotrichum graminicola species complex</taxon>
    </lineage>
</organism>
<evidence type="ECO:0000256" key="1">
    <source>
        <dbReference type="SAM" id="MobiDB-lite"/>
    </source>
</evidence>
<protein>
    <submittedName>
        <fullName evidence="2">Uncharacterized protein</fullName>
    </submittedName>
</protein>
<keyword evidence="3" id="KW-1185">Reference proteome</keyword>
<proteinExistence type="predicted"/>
<evidence type="ECO:0000313" key="2">
    <source>
        <dbReference type="EMBL" id="KAK2033888.1"/>
    </source>
</evidence>